<feature type="transmembrane region" description="Helical" evidence="5">
    <location>
        <begin position="21"/>
        <end position="41"/>
    </location>
</feature>
<organism evidence="7 8">
    <name type="scientific">Actinoallomurus spadix</name>
    <dbReference type="NCBI Taxonomy" id="79912"/>
    <lineage>
        <taxon>Bacteria</taxon>
        <taxon>Bacillati</taxon>
        <taxon>Actinomycetota</taxon>
        <taxon>Actinomycetes</taxon>
        <taxon>Streptosporangiales</taxon>
        <taxon>Thermomonosporaceae</taxon>
        <taxon>Actinoallomurus</taxon>
    </lineage>
</organism>
<name>A0ABP3H4Y9_9ACTN</name>
<dbReference type="CDD" id="cd17324">
    <property type="entry name" value="MFS_NepI_like"/>
    <property type="match status" value="1"/>
</dbReference>
<gene>
    <name evidence="7" type="ORF">GCM10010151_59100</name>
</gene>
<sequence length="408" mass="42057">MTVDRAEGGTTGLGTRDRMTVPLTFLFAVSGGAAVGDLYYAQPLLDLIAHDLRVGEGTAGSLVTAAQVGYAAGIVFIVPLGDLRDRRRLIPVMMLLCAVALTLCALAPNILALTLAMAAVGVTTVSGQILVPFAGDLAAPARRGRVVGTVVSGLITGILAARILSGLVAGVAGWRAVFALAAGSIVLLAAALYRMTPAVPPRTTTTYRALLRSVGSLVRREPAVRVIMVSGALGFGTFTMFWTALTFLLSSAPYDYSPTVIGSFGIAGLLGSVAAQSAGRLHDSGRSRTTAGLSWPLAIASWGIAGLGSHSLPWLIAGIVALDVATQARNILNQAQIFTIAPEARSRLNTAYITGNFIGGAVGSVLASALWSAGGWPAVVIAGAAASFFGFLHWAATRRHLTHEGNER</sequence>
<dbReference type="Pfam" id="PF07690">
    <property type="entry name" value="MFS_1"/>
    <property type="match status" value="1"/>
</dbReference>
<comment type="subcellular location">
    <subcellularLocation>
        <location evidence="1">Cell membrane</location>
        <topology evidence="1">Multi-pass membrane protein</topology>
    </subcellularLocation>
</comment>
<dbReference type="PANTHER" id="PTHR42910:SF1">
    <property type="entry name" value="MAJOR FACILITATOR SUPERFAMILY (MFS) PROFILE DOMAIN-CONTAINING PROTEIN"/>
    <property type="match status" value="1"/>
</dbReference>
<feature type="domain" description="Major facilitator superfamily (MFS) profile" evidence="6">
    <location>
        <begin position="23"/>
        <end position="402"/>
    </location>
</feature>
<dbReference type="Gene3D" id="1.20.1250.20">
    <property type="entry name" value="MFS general substrate transporter like domains"/>
    <property type="match status" value="1"/>
</dbReference>
<feature type="transmembrane region" description="Helical" evidence="5">
    <location>
        <begin position="260"/>
        <end position="278"/>
    </location>
</feature>
<evidence type="ECO:0000256" key="1">
    <source>
        <dbReference type="ARBA" id="ARBA00004651"/>
    </source>
</evidence>
<evidence type="ECO:0000256" key="4">
    <source>
        <dbReference type="ARBA" id="ARBA00023136"/>
    </source>
</evidence>
<evidence type="ECO:0000256" key="5">
    <source>
        <dbReference type="SAM" id="Phobius"/>
    </source>
</evidence>
<evidence type="ECO:0000259" key="6">
    <source>
        <dbReference type="PROSITE" id="PS50850"/>
    </source>
</evidence>
<feature type="transmembrane region" description="Helical" evidence="5">
    <location>
        <begin position="226"/>
        <end position="248"/>
    </location>
</feature>
<feature type="transmembrane region" description="Helical" evidence="5">
    <location>
        <begin position="353"/>
        <end position="372"/>
    </location>
</feature>
<feature type="transmembrane region" description="Helical" evidence="5">
    <location>
        <begin position="61"/>
        <end position="80"/>
    </location>
</feature>
<evidence type="ECO:0000313" key="7">
    <source>
        <dbReference type="EMBL" id="GAA0361337.1"/>
    </source>
</evidence>
<dbReference type="SUPFAM" id="SSF103473">
    <property type="entry name" value="MFS general substrate transporter"/>
    <property type="match status" value="1"/>
</dbReference>
<feature type="transmembrane region" description="Helical" evidence="5">
    <location>
        <begin position="378"/>
        <end position="396"/>
    </location>
</feature>
<dbReference type="InterPro" id="IPR036259">
    <property type="entry name" value="MFS_trans_sf"/>
</dbReference>
<dbReference type="InterPro" id="IPR011701">
    <property type="entry name" value="MFS"/>
</dbReference>
<reference evidence="8" key="1">
    <citation type="journal article" date="2019" name="Int. J. Syst. Evol. Microbiol.">
        <title>The Global Catalogue of Microorganisms (GCM) 10K type strain sequencing project: providing services to taxonomists for standard genome sequencing and annotation.</title>
        <authorList>
            <consortium name="The Broad Institute Genomics Platform"/>
            <consortium name="The Broad Institute Genome Sequencing Center for Infectious Disease"/>
            <person name="Wu L."/>
            <person name="Ma J."/>
        </authorList>
    </citation>
    <scope>NUCLEOTIDE SEQUENCE [LARGE SCALE GENOMIC DNA]</scope>
    <source>
        <strain evidence="8">JCM 3146</strain>
    </source>
</reference>
<proteinExistence type="predicted"/>
<dbReference type="InterPro" id="IPR020846">
    <property type="entry name" value="MFS_dom"/>
</dbReference>
<feature type="transmembrane region" description="Helical" evidence="5">
    <location>
        <begin position="92"/>
        <end position="110"/>
    </location>
</feature>
<dbReference type="PANTHER" id="PTHR42910">
    <property type="entry name" value="TRANSPORTER SCO4007-RELATED"/>
    <property type="match status" value="1"/>
</dbReference>
<feature type="transmembrane region" description="Helical" evidence="5">
    <location>
        <begin position="146"/>
        <end position="168"/>
    </location>
</feature>
<dbReference type="RefSeq" id="WP_252805971.1">
    <property type="nucleotide sequence ID" value="NZ_BAAABM010000054.1"/>
</dbReference>
<keyword evidence="3 5" id="KW-1133">Transmembrane helix</keyword>
<evidence type="ECO:0000256" key="3">
    <source>
        <dbReference type="ARBA" id="ARBA00022989"/>
    </source>
</evidence>
<dbReference type="Proteomes" id="UP001501822">
    <property type="component" value="Unassembled WGS sequence"/>
</dbReference>
<keyword evidence="2 5" id="KW-0812">Transmembrane</keyword>
<dbReference type="PROSITE" id="PS50850">
    <property type="entry name" value="MFS"/>
    <property type="match status" value="1"/>
</dbReference>
<accession>A0ABP3H4Y9</accession>
<dbReference type="EMBL" id="BAAABM010000054">
    <property type="protein sequence ID" value="GAA0361337.1"/>
    <property type="molecule type" value="Genomic_DNA"/>
</dbReference>
<keyword evidence="4 5" id="KW-0472">Membrane</keyword>
<keyword evidence="8" id="KW-1185">Reference proteome</keyword>
<evidence type="ECO:0000256" key="2">
    <source>
        <dbReference type="ARBA" id="ARBA00022692"/>
    </source>
</evidence>
<protein>
    <submittedName>
        <fullName evidence="7">MFS transporter</fullName>
    </submittedName>
</protein>
<evidence type="ECO:0000313" key="8">
    <source>
        <dbReference type="Proteomes" id="UP001501822"/>
    </source>
</evidence>
<feature type="transmembrane region" description="Helical" evidence="5">
    <location>
        <begin position="174"/>
        <end position="193"/>
    </location>
</feature>
<comment type="caution">
    <text evidence="7">The sequence shown here is derived from an EMBL/GenBank/DDBJ whole genome shotgun (WGS) entry which is preliminary data.</text>
</comment>
<feature type="transmembrane region" description="Helical" evidence="5">
    <location>
        <begin position="116"/>
        <end position="134"/>
    </location>
</feature>